<gene>
    <name evidence="1" type="ORF">Taro_021194</name>
</gene>
<sequence>MFLVSIWKSFIKDSIKVLEADIQHANPLASEYPQEHDGACLQICTTVSFLVQRTNCHLAGALGLLRILICRQVSTISIYERKASVREFYSNLSLFFVVSSILCGWYAKLPISFLFTAVIFPSLLQLHRGINDMEDHMDGEVQNKI</sequence>
<keyword evidence="2" id="KW-1185">Reference proteome</keyword>
<reference evidence="1" key="1">
    <citation type="submission" date="2017-07" db="EMBL/GenBank/DDBJ databases">
        <title>Taro Niue Genome Assembly and Annotation.</title>
        <authorList>
            <person name="Atibalentja N."/>
            <person name="Keating K."/>
            <person name="Fields C.J."/>
        </authorList>
    </citation>
    <scope>NUCLEOTIDE SEQUENCE</scope>
    <source>
        <strain evidence="1">Niue_2</strain>
        <tissue evidence="1">Leaf</tissue>
    </source>
</reference>
<dbReference type="Proteomes" id="UP000652761">
    <property type="component" value="Unassembled WGS sequence"/>
</dbReference>
<protein>
    <submittedName>
        <fullName evidence="1">Uncharacterized protein</fullName>
    </submittedName>
</protein>
<dbReference type="EMBL" id="NMUH01001074">
    <property type="protein sequence ID" value="MQL88637.1"/>
    <property type="molecule type" value="Genomic_DNA"/>
</dbReference>
<accession>A0A843V1T1</accession>
<dbReference type="AlphaFoldDB" id="A0A843V1T1"/>
<evidence type="ECO:0000313" key="2">
    <source>
        <dbReference type="Proteomes" id="UP000652761"/>
    </source>
</evidence>
<comment type="caution">
    <text evidence="1">The sequence shown here is derived from an EMBL/GenBank/DDBJ whole genome shotgun (WGS) entry which is preliminary data.</text>
</comment>
<proteinExistence type="predicted"/>
<evidence type="ECO:0000313" key="1">
    <source>
        <dbReference type="EMBL" id="MQL88637.1"/>
    </source>
</evidence>
<organism evidence="1 2">
    <name type="scientific">Colocasia esculenta</name>
    <name type="common">Wild taro</name>
    <name type="synonym">Arum esculentum</name>
    <dbReference type="NCBI Taxonomy" id="4460"/>
    <lineage>
        <taxon>Eukaryota</taxon>
        <taxon>Viridiplantae</taxon>
        <taxon>Streptophyta</taxon>
        <taxon>Embryophyta</taxon>
        <taxon>Tracheophyta</taxon>
        <taxon>Spermatophyta</taxon>
        <taxon>Magnoliopsida</taxon>
        <taxon>Liliopsida</taxon>
        <taxon>Araceae</taxon>
        <taxon>Aroideae</taxon>
        <taxon>Colocasieae</taxon>
        <taxon>Colocasia</taxon>
    </lineage>
</organism>
<name>A0A843V1T1_COLES</name>